<dbReference type="InterPro" id="IPR006652">
    <property type="entry name" value="Kelch_1"/>
</dbReference>
<proteinExistence type="predicted"/>
<comment type="caution">
    <text evidence="3">The sequence shown here is derived from an EMBL/GenBank/DDBJ whole genome shotgun (WGS) entry which is preliminary data.</text>
</comment>
<keyword evidence="2" id="KW-0677">Repeat</keyword>
<protein>
    <recommendedName>
        <fullName evidence="5">Galactose oxidase</fullName>
    </recommendedName>
</protein>
<evidence type="ECO:0000256" key="1">
    <source>
        <dbReference type="ARBA" id="ARBA00022441"/>
    </source>
</evidence>
<dbReference type="EMBL" id="PSKQ01000025">
    <property type="protein sequence ID" value="MBE8722738.1"/>
    <property type="molecule type" value="Genomic_DNA"/>
</dbReference>
<evidence type="ECO:0000313" key="3">
    <source>
        <dbReference type="EMBL" id="MBE8722738.1"/>
    </source>
</evidence>
<dbReference type="Proteomes" id="UP000618319">
    <property type="component" value="Unassembled WGS sequence"/>
</dbReference>
<dbReference type="PANTHER" id="PTHR24412">
    <property type="entry name" value="KELCH PROTEIN"/>
    <property type="match status" value="1"/>
</dbReference>
<dbReference type="RefSeq" id="WP_196940900.1">
    <property type="nucleotide sequence ID" value="NZ_MU158692.1"/>
</dbReference>
<dbReference type="PANTHER" id="PTHR24412:SF489">
    <property type="entry name" value="RING FINGER DOMAIN AND KELCH REPEAT-CONTAINING PROTEIN DDB_G0271372"/>
    <property type="match status" value="1"/>
</dbReference>
<keyword evidence="1" id="KW-0880">Kelch repeat</keyword>
<dbReference type="SUPFAM" id="SSF117281">
    <property type="entry name" value="Kelch motif"/>
    <property type="match status" value="1"/>
</dbReference>
<dbReference type="Gene3D" id="2.120.10.80">
    <property type="entry name" value="Kelch-type beta propeller"/>
    <property type="match status" value="1"/>
</dbReference>
<sequence length="357" mass="39793">MKELFDAVKILLHSLPKMRRDQMGNIVLEKERSYYMNDRINSNKILGLSHYVMVFLVALIVSCSKDKDPSPVHNIDPDAISVSLTKIYAPETGVRVDYSHVFFSMIGKTIYYGATSISDGKPRFLSYNTASNSYSAALAVTDDLCACGYSGKLVNDGKKMYLFANGSAAYDVTANTWTALNYPNSARDGEVGTAIYSGNIYSLGGRSRPKEFRYYSIKDNTWLGLPDYLYPTSHSGVAGVDNKIYVLGGRSADKKFSVFDLSTRSWEALPDLPFNYSSAPTMSTVVVYKDLIWLLDWQTMKLHIYNPSMQKWKAQPLTTGVTSSFSVSLLTNGDKLYIAKALMNSATVEYHEVTVSY</sequence>
<dbReference type="InterPro" id="IPR015915">
    <property type="entry name" value="Kelch-typ_b-propeller"/>
</dbReference>
<dbReference type="Pfam" id="PF01344">
    <property type="entry name" value="Kelch_1"/>
    <property type="match status" value="1"/>
</dbReference>
<name>A0ABR9TBL2_9SPHI</name>
<evidence type="ECO:0000256" key="2">
    <source>
        <dbReference type="ARBA" id="ARBA00022737"/>
    </source>
</evidence>
<evidence type="ECO:0000313" key="4">
    <source>
        <dbReference type="Proteomes" id="UP000618319"/>
    </source>
</evidence>
<reference evidence="3 4" key="1">
    <citation type="submission" date="2018-02" db="EMBL/GenBank/DDBJ databases">
        <title>Sphingobacterium KA21.</title>
        <authorList>
            <person name="Vasarhelyi B.M."/>
            <person name="Deshmukh S."/>
            <person name="Balint B."/>
            <person name="Kukolya J."/>
        </authorList>
    </citation>
    <scope>NUCLEOTIDE SEQUENCE [LARGE SCALE GENOMIC DNA]</scope>
    <source>
        <strain evidence="3 4">Ka21</strain>
    </source>
</reference>
<accession>A0ABR9TBL2</accession>
<gene>
    <name evidence="3" type="ORF">C4F40_18625</name>
</gene>
<keyword evidence="4" id="KW-1185">Reference proteome</keyword>
<evidence type="ECO:0008006" key="5">
    <source>
        <dbReference type="Google" id="ProtNLM"/>
    </source>
</evidence>
<organism evidence="3 4">
    <name type="scientific">Sphingobacterium pedocola</name>
    <dbReference type="NCBI Taxonomy" id="2082722"/>
    <lineage>
        <taxon>Bacteria</taxon>
        <taxon>Pseudomonadati</taxon>
        <taxon>Bacteroidota</taxon>
        <taxon>Sphingobacteriia</taxon>
        <taxon>Sphingobacteriales</taxon>
        <taxon>Sphingobacteriaceae</taxon>
        <taxon>Sphingobacterium</taxon>
    </lineage>
</organism>